<evidence type="ECO:0000313" key="1">
    <source>
        <dbReference type="EMBL" id="KAH3792413.1"/>
    </source>
</evidence>
<accession>A0A9D4F5R4</accession>
<proteinExistence type="predicted"/>
<dbReference type="AlphaFoldDB" id="A0A9D4F5R4"/>
<keyword evidence="2" id="KW-1185">Reference proteome</keyword>
<evidence type="ECO:0000313" key="2">
    <source>
        <dbReference type="Proteomes" id="UP000828390"/>
    </source>
</evidence>
<reference evidence="1" key="2">
    <citation type="submission" date="2020-11" db="EMBL/GenBank/DDBJ databases">
        <authorList>
            <person name="McCartney M.A."/>
            <person name="Auch B."/>
            <person name="Kono T."/>
            <person name="Mallez S."/>
            <person name="Becker A."/>
            <person name="Gohl D.M."/>
            <person name="Silverstein K.A.T."/>
            <person name="Koren S."/>
            <person name="Bechman K.B."/>
            <person name="Herman A."/>
            <person name="Abrahante J.E."/>
            <person name="Garbe J."/>
        </authorList>
    </citation>
    <scope>NUCLEOTIDE SEQUENCE</scope>
    <source>
        <strain evidence="1">Duluth1</strain>
        <tissue evidence="1">Whole animal</tissue>
    </source>
</reference>
<dbReference type="EMBL" id="JAIWYP010000007">
    <property type="protein sequence ID" value="KAH3792413.1"/>
    <property type="molecule type" value="Genomic_DNA"/>
</dbReference>
<dbReference type="Proteomes" id="UP000828390">
    <property type="component" value="Unassembled WGS sequence"/>
</dbReference>
<comment type="caution">
    <text evidence="1">The sequence shown here is derived from an EMBL/GenBank/DDBJ whole genome shotgun (WGS) entry which is preliminary data.</text>
</comment>
<reference evidence="1" key="1">
    <citation type="journal article" date="2019" name="bioRxiv">
        <title>The Genome of the Zebra Mussel, Dreissena polymorpha: A Resource for Invasive Species Research.</title>
        <authorList>
            <person name="McCartney M.A."/>
            <person name="Auch B."/>
            <person name="Kono T."/>
            <person name="Mallez S."/>
            <person name="Zhang Y."/>
            <person name="Obille A."/>
            <person name="Becker A."/>
            <person name="Abrahante J.E."/>
            <person name="Garbe J."/>
            <person name="Badalamenti J.P."/>
            <person name="Herman A."/>
            <person name="Mangelson H."/>
            <person name="Liachko I."/>
            <person name="Sullivan S."/>
            <person name="Sone E.D."/>
            <person name="Koren S."/>
            <person name="Silverstein K.A.T."/>
            <person name="Beckman K.B."/>
            <person name="Gohl D.M."/>
        </authorList>
    </citation>
    <scope>NUCLEOTIDE SEQUENCE</scope>
    <source>
        <strain evidence="1">Duluth1</strain>
        <tissue evidence="1">Whole animal</tissue>
    </source>
</reference>
<protein>
    <submittedName>
        <fullName evidence="1">Uncharacterized protein</fullName>
    </submittedName>
</protein>
<gene>
    <name evidence="1" type="ORF">DPMN_145909</name>
</gene>
<name>A0A9D4F5R4_DREPO</name>
<sequence length="223" mass="25453">MAYLEETPPVRYGDHQPNSQVLHFYQAHVSRGRGRGRGRRGVKSEKVVVEEVEGVVVQAGEEEVAIHNPSQSPGKRRRLLPRNQHYEGQQQNRDRYAAAMAVLQNNGVDIAQNWFLEYCYGGPAPEGSMVQRCCNVTAENVNSLIQEFPIPYTHVKSHLTALTNESKARTASYEKKLDTVIWWYDELKCTEVDEVITRRVQAGEEITLPNGKLLERLLEIKMY</sequence>
<organism evidence="1 2">
    <name type="scientific">Dreissena polymorpha</name>
    <name type="common">Zebra mussel</name>
    <name type="synonym">Mytilus polymorpha</name>
    <dbReference type="NCBI Taxonomy" id="45954"/>
    <lineage>
        <taxon>Eukaryota</taxon>
        <taxon>Metazoa</taxon>
        <taxon>Spiralia</taxon>
        <taxon>Lophotrochozoa</taxon>
        <taxon>Mollusca</taxon>
        <taxon>Bivalvia</taxon>
        <taxon>Autobranchia</taxon>
        <taxon>Heteroconchia</taxon>
        <taxon>Euheterodonta</taxon>
        <taxon>Imparidentia</taxon>
        <taxon>Neoheterodontei</taxon>
        <taxon>Myida</taxon>
        <taxon>Dreissenoidea</taxon>
        <taxon>Dreissenidae</taxon>
        <taxon>Dreissena</taxon>
    </lineage>
</organism>